<name>A0AAV0CK93_9ASTE</name>
<dbReference type="Proteomes" id="UP001152523">
    <property type="component" value="Unassembled WGS sequence"/>
</dbReference>
<feature type="domain" description="NET2A-D/KIP1-like C-terminal" evidence="1">
    <location>
        <begin position="5"/>
        <end position="174"/>
    </location>
</feature>
<dbReference type="PANTHER" id="PTHR31631:SF3">
    <property type="entry name" value="PROTEIN NETWORKED 2B"/>
    <property type="match status" value="1"/>
</dbReference>
<dbReference type="InterPro" id="IPR056889">
    <property type="entry name" value="NET2A-D/KIP1-like_C"/>
</dbReference>
<evidence type="ECO:0000259" key="1">
    <source>
        <dbReference type="Pfam" id="PF24918"/>
    </source>
</evidence>
<reference evidence="2" key="1">
    <citation type="submission" date="2022-07" db="EMBL/GenBank/DDBJ databases">
        <authorList>
            <person name="Macas J."/>
            <person name="Novak P."/>
            <person name="Neumann P."/>
        </authorList>
    </citation>
    <scope>NUCLEOTIDE SEQUENCE</scope>
</reference>
<keyword evidence="3" id="KW-1185">Reference proteome</keyword>
<sequence>MNSIEEKINTDIDELLEENIEFWLRFSTSFHQIRKFQSAVKDLQDELQKKRPNKQKLESKPLEQLSEIRPIYRHLKEIQTELTLWLEHSAVLKDDLQNRMSSLCNLKEEITRFSQEGPQEEGNDLSVCQAAKLHGEIIIMKRENKKVACELHGGAKRVEKLQAEVWRTLQELDELGLRRDNKSSQSKIPLRSFLFGVKLKKQKQRSSLFACVSPALQKQYSELPRPK</sequence>
<gene>
    <name evidence="2" type="ORF">CEPIT_LOCUS6016</name>
</gene>
<comment type="caution">
    <text evidence="2">The sequence shown here is derived from an EMBL/GenBank/DDBJ whole genome shotgun (WGS) entry which is preliminary data.</text>
</comment>
<accession>A0AAV0CK93</accession>
<dbReference type="PANTHER" id="PTHR31631">
    <property type="entry name" value="PROTEIN NETWORKED 2D"/>
    <property type="match status" value="1"/>
</dbReference>
<dbReference type="AlphaFoldDB" id="A0AAV0CK93"/>
<dbReference type="EMBL" id="CAMAPF010000031">
    <property type="protein sequence ID" value="CAH9077020.1"/>
    <property type="molecule type" value="Genomic_DNA"/>
</dbReference>
<dbReference type="Pfam" id="PF24918">
    <property type="entry name" value="NET2A_C"/>
    <property type="match status" value="1"/>
</dbReference>
<evidence type="ECO:0000313" key="3">
    <source>
        <dbReference type="Proteomes" id="UP001152523"/>
    </source>
</evidence>
<evidence type="ECO:0000313" key="2">
    <source>
        <dbReference type="EMBL" id="CAH9077020.1"/>
    </source>
</evidence>
<protein>
    <recommendedName>
        <fullName evidence="1">NET2A-D/KIP1-like C-terminal domain-containing protein</fullName>
    </recommendedName>
</protein>
<proteinExistence type="predicted"/>
<organism evidence="2 3">
    <name type="scientific">Cuscuta epithymum</name>
    <dbReference type="NCBI Taxonomy" id="186058"/>
    <lineage>
        <taxon>Eukaryota</taxon>
        <taxon>Viridiplantae</taxon>
        <taxon>Streptophyta</taxon>
        <taxon>Embryophyta</taxon>
        <taxon>Tracheophyta</taxon>
        <taxon>Spermatophyta</taxon>
        <taxon>Magnoliopsida</taxon>
        <taxon>eudicotyledons</taxon>
        <taxon>Gunneridae</taxon>
        <taxon>Pentapetalae</taxon>
        <taxon>asterids</taxon>
        <taxon>lamiids</taxon>
        <taxon>Solanales</taxon>
        <taxon>Convolvulaceae</taxon>
        <taxon>Cuscuteae</taxon>
        <taxon>Cuscuta</taxon>
        <taxon>Cuscuta subgen. Cuscuta</taxon>
    </lineage>
</organism>